<dbReference type="PROSITE" id="PS51257">
    <property type="entry name" value="PROKAR_LIPOPROTEIN"/>
    <property type="match status" value="1"/>
</dbReference>
<dbReference type="PIRSF" id="PIRSF036389">
    <property type="entry name" value="IOR_B"/>
    <property type="match status" value="1"/>
</dbReference>
<accession>A0ABS9WYN5</accession>
<comment type="caution">
    <text evidence="2">The sequence shown here is derived from an EMBL/GenBank/DDBJ whole genome shotgun (WGS) entry which is preliminary data.</text>
</comment>
<dbReference type="PANTHER" id="PTHR47495">
    <property type="entry name" value="ALDEHYDE DEHYDROGENASE"/>
    <property type="match status" value="1"/>
</dbReference>
<evidence type="ECO:0000259" key="1">
    <source>
        <dbReference type="SMART" id="SM01008"/>
    </source>
</evidence>
<evidence type="ECO:0000313" key="2">
    <source>
        <dbReference type="EMBL" id="MCI2283086.1"/>
    </source>
</evidence>
<dbReference type="Proteomes" id="UP001139646">
    <property type="component" value="Unassembled WGS sequence"/>
</dbReference>
<dbReference type="InterPro" id="IPR006311">
    <property type="entry name" value="TAT_signal"/>
</dbReference>
<dbReference type="EMBL" id="JAKKSL010000001">
    <property type="protein sequence ID" value="MCI2283086.1"/>
    <property type="molecule type" value="Genomic_DNA"/>
</dbReference>
<keyword evidence="3" id="KW-1185">Reference proteome</keyword>
<dbReference type="PANTHER" id="PTHR47495:SF3">
    <property type="entry name" value="BLR6219 PROTEIN"/>
    <property type="match status" value="1"/>
</dbReference>
<dbReference type="Pfam" id="PF02738">
    <property type="entry name" value="MoCoBD_1"/>
    <property type="match status" value="1"/>
</dbReference>
<organism evidence="2 3">
    <name type="scientific">Colwellia maritima</name>
    <dbReference type="NCBI Taxonomy" id="2912588"/>
    <lineage>
        <taxon>Bacteria</taxon>
        <taxon>Pseudomonadati</taxon>
        <taxon>Pseudomonadota</taxon>
        <taxon>Gammaproteobacteria</taxon>
        <taxon>Alteromonadales</taxon>
        <taxon>Colwelliaceae</taxon>
        <taxon>Colwellia</taxon>
    </lineage>
</organism>
<dbReference type="SMART" id="SM01008">
    <property type="entry name" value="Ald_Xan_dh_C"/>
    <property type="match status" value="1"/>
</dbReference>
<proteinExistence type="predicted"/>
<dbReference type="InterPro" id="IPR012368">
    <property type="entry name" value="OxRdtase_Mopterin-bd_su_IorB"/>
</dbReference>
<dbReference type="InterPro" id="IPR008274">
    <property type="entry name" value="AldOxase/xan_DH_MoCoBD1"/>
</dbReference>
<protein>
    <submittedName>
        <fullName evidence="2">Molybdopterin-dependent oxidoreductase</fullName>
    </submittedName>
</protein>
<dbReference type="InterPro" id="IPR000674">
    <property type="entry name" value="Ald_Oxase/Xan_DH_a/b"/>
</dbReference>
<sequence>MNTSKLSRREFLSYAGITTSGLLLGCSTITSTPPTLPKFVEIIDNTPQRLNIFVAIKPDNTVEIVSHRAEMGQGSKTGIPQIIADELEANWANVKVIQGLGDKGYGDQNTDGSTSIRKFYDKLREMGASARTMLEQAAADYWNVSLDTVYAKDNYIVNKNTGGMLSFGDLAELASKKPLPAVESLKYKTAADFNYIGKPIPIVDLNDMVTGKTIYGIDVELPNLLIASIERCPVLHGTVKSFDATQALKIPGVVDVIEMPVTPETVLYFPLSGVAVLAINTWAALQGRKALSIAWELGKNKTHNSKVTFDQFKSRLKNAPETVAKKGDVAKGFSASGNVIEAEYLVPYLAHTPMEPPMATAWFHDDLCEVWACVQNPQAVMEQGAAMTKLDAAKFKVHTTLLGGGFGRKSKTDFANEAIYLADKTKRPVKVVWSREDDIRSSYYHAGSVQRMKAGIDYSGKIISWQQQTVYPSIASTFNSKANSPQDFELSLGFGDLPYDIDNVLMQKATAEAPVRIGWMRSVCNIQHAFALNCFIDELAHVANVPTADFIINSLGKDRNINHKETYGFAFSNYGETLEKHPYSVDRYKNVLNTLTANAPIKETLPKGQGWGVAVHRSFVSYVAVATKVEVLNNKLTVKEIHCAIDCGLGINPDRIKAQMEGAMIFGTSIALMGNIDIKDGVIVQSNFHDYPVTRMNQAPDIIVHLAYDKNKDPGGVGEPGVPPVAPSIANAVFAATGKRYRELPLNQYFTV</sequence>
<gene>
    <name evidence="2" type="ORF">L3081_06335</name>
</gene>
<dbReference type="InterPro" id="IPR052516">
    <property type="entry name" value="N-heterocyclic_Hydroxylase"/>
</dbReference>
<evidence type="ECO:0000313" key="3">
    <source>
        <dbReference type="Proteomes" id="UP001139646"/>
    </source>
</evidence>
<reference evidence="2" key="1">
    <citation type="submission" date="2022-01" db="EMBL/GenBank/DDBJ databases">
        <title>Colwellia maritima, isolated from seawater.</title>
        <authorList>
            <person name="Kristyanto S."/>
            <person name="Jung J."/>
            <person name="Jeon C.O."/>
        </authorList>
    </citation>
    <scope>NUCLEOTIDE SEQUENCE</scope>
    <source>
        <strain evidence="2">MSW7</strain>
    </source>
</reference>
<dbReference type="PROSITE" id="PS51318">
    <property type="entry name" value="TAT"/>
    <property type="match status" value="1"/>
</dbReference>
<feature type="domain" description="Aldehyde oxidase/xanthine dehydrogenase a/b hammerhead" evidence="1">
    <location>
        <begin position="210"/>
        <end position="299"/>
    </location>
</feature>
<dbReference type="Pfam" id="PF20256">
    <property type="entry name" value="MoCoBD_2"/>
    <property type="match status" value="2"/>
</dbReference>
<dbReference type="RefSeq" id="WP_242284262.1">
    <property type="nucleotide sequence ID" value="NZ_JAKKSL010000001.1"/>
</dbReference>
<name>A0ABS9WYN5_9GAMM</name>
<dbReference type="InterPro" id="IPR046867">
    <property type="entry name" value="AldOxase/xan_DH_MoCoBD2"/>
</dbReference>